<keyword evidence="5" id="KW-0677">Repeat</keyword>
<feature type="signal peptide" evidence="14">
    <location>
        <begin position="1"/>
        <end position="18"/>
    </location>
</feature>
<feature type="compositionally biased region" description="Basic and acidic residues" evidence="12">
    <location>
        <begin position="1235"/>
        <end position="1252"/>
    </location>
</feature>
<evidence type="ECO:0000256" key="3">
    <source>
        <dbReference type="ARBA" id="ARBA00022692"/>
    </source>
</evidence>
<keyword evidence="3 13" id="KW-0812">Transmembrane</keyword>
<evidence type="ECO:0000259" key="16">
    <source>
        <dbReference type="PROSITE" id="PS50853"/>
    </source>
</evidence>
<feature type="domain" description="Ig-like" evidence="15">
    <location>
        <begin position="427"/>
        <end position="519"/>
    </location>
</feature>
<dbReference type="EMBL" id="CADEPI010000005">
    <property type="protein sequence ID" value="CAB3361217.1"/>
    <property type="molecule type" value="Genomic_DNA"/>
</dbReference>
<evidence type="ECO:0000256" key="5">
    <source>
        <dbReference type="ARBA" id="ARBA00022737"/>
    </source>
</evidence>
<feature type="domain" description="Ig-like" evidence="15">
    <location>
        <begin position="334"/>
        <end position="421"/>
    </location>
</feature>
<dbReference type="FunFam" id="2.60.40.10:FF:000005">
    <property type="entry name" value="Neuronal cell adhesion molecule"/>
    <property type="match status" value="1"/>
</dbReference>
<evidence type="ECO:0000313" key="18">
    <source>
        <dbReference type="Proteomes" id="UP000494165"/>
    </source>
</evidence>
<feature type="chain" id="PRO_5035884105" description="Neuroglian" evidence="14">
    <location>
        <begin position="19"/>
        <end position="1284"/>
    </location>
</feature>
<dbReference type="PANTHER" id="PTHR44170">
    <property type="entry name" value="PROTEIN SIDEKICK"/>
    <property type="match status" value="1"/>
</dbReference>
<dbReference type="InterPro" id="IPR026966">
    <property type="entry name" value="Neurofascin/L1/NrCAM_C"/>
</dbReference>
<evidence type="ECO:0000256" key="7">
    <source>
        <dbReference type="ARBA" id="ARBA00022989"/>
    </source>
</evidence>
<dbReference type="FunFam" id="2.60.40.10:FF:001687">
    <property type="entry name" value="Neuroglian, isoform E"/>
    <property type="match status" value="1"/>
</dbReference>
<dbReference type="CDD" id="cd00063">
    <property type="entry name" value="FN3"/>
    <property type="match status" value="5"/>
</dbReference>
<dbReference type="SUPFAM" id="SSF49265">
    <property type="entry name" value="Fibronectin type III"/>
    <property type="match status" value="3"/>
</dbReference>
<feature type="region of interest" description="Disordered" evidence="12">
    <location>
        <begin position="1166"/>
        <end position="1211"/>
    </location>
</feature>
<dbReference type="FunFam" id="2.60.40.10:FF:001718">
    <property type="entry name" value="Neuroglian, isoform D"/>
    <property type="match status" value="1"/>
</dbReference>
<dbReference type="FunFam" id="2.60.40.10:FF:000035">
    <property type="entry name" value="Contactin 1"/>
    <property type="match status" value="1"/>
</dbReference>
<feature type="domain" description="Ig-like" evidence="15">
    <location>
        <begin position="522"/>
        <end position="605"/>
    </location>
</feature>
<evidence type="ECO:0008006" key="19">
    <source>
        <dbReference type="Google" id="ProtNLM"/>
    </source>
</evidence>
<evidence type="ECO:0000256" key="11">
    <source>
        <dbReference type="ARBA" id="ARBA00023319"/>
    </source>
</evidence>
<dbReference type="Pfam" id="PF13927">
    <property type="entry name" value="Ig_3"/>
    <property type="match status" value="1"/>
</dbReference>
<comment type="subcellular location">
    <subcellularLocation>
        <location evidence="1">Cell membrane</location>
        <topology evidence="1">Single-pass type I membrane protein</topology>
    </subcellularLocation>
</comment>
<keyword evidence="7 13" id="KW-1133">Transmembrane helix</keyword>
<feature type="domain" description="Ig-like" evidence="15">
    <location>
        <begin position="143"/>
        <end position="227"/>
    </location>
</feature>
<feature type="region of interest" description="Disordered" evidence="12">
    <location>
        <begin position="1229"/>
        <end position="1284"/>
    </location>
</feature>
<evidence type="ECO:0000256" key="1">
    <source>
        <dbReference type="ARBA" id="ARBA00004251"/>
    </source>
</evidence>
<feature type="domain" description="Fibronectin type-III" evidence="16">
    <location>
        <begin position="609"/>
        <end position="706"/>
    </location>
</feature>
<feature type="compositionally biased region" description="Polar residues" evidence="12">
    <location>
        <begin position="1275"/>
        <end position="1284"/>
    </location>
</feature>
<keyword evidence="11" id="KW-0393">Immunoglobulin domain</keyword>
<evidence type="ECO:0000256" key="4">
    <source>
        <dbReference type="ARBA" id="ARBA00022729"/>
    </source>
</evidence>
<dbReference type="PROSITE" id="PS50853">
    <property type="entry name" value="FN3"/>
    <property type="match status" value="5"/>
</dbReference>
<keyword evidence="2" id="KW-1003">Cell membrane</keyword>
<feature type="domain" description="Fibronectin type-III" evidence="16">
    <location>
        <begin position="813"/>
        <end position="909"/>
    </location>
</feature>
<dbReference type="Pfam" id="PF07679">
    <property type="entry name" value="I-set"/>
    <property type="match status" value="4"/>
</dbReference>
<feature type="region of interest" description="Disordered" evidence="12">
    <location>
        <begin position="697"/>
        <end position="720"/>
    </location>
</feature>
<dbReference type="FunFam" id="2.60.40.10:FF:000028">
    <property type="entry name" value="Neuronal cell adhesion molecule"/>
    <property type="match status" value="1"/>
</dbReference>
<sequence length="1284" mass="142770">MWVPASLVFTLCITQSLALLQSPPRMVKQPPTDEILFQVAVHQSENDKPFIIECEAEGEPAPKYRWVKNGKPFDWQTYDDRISQQPGRGTLTITVPRDEDIGQYQCFATNEWGTATSNSVFVRKAELNNFKNDDELETIDTNEGEPFSLKCQPPDGWPKPSVHWLIQAQEGGGIKSINSSRITIDPEGTLWFSNVTKDDASVDSTYACSATSYFRNEYKIGNRVMLNVLATGTSASQNRHEPVQQYVTRKNEVAYLGKKAELYCIFGGTPLPEILWKKNGSPIPHGRVTKNNYGKSLFIKHVSAEDEGDYSCEASNGVGSAKSYSIRLTVLAAPYFTVEPDIVNAAEDESAEFSCDAKGVPEPQIKWIYNGLPIDQAPSNPRRKIQSNKIIIDRLVKSDTGNYGCNATNSIGYVYKDVYVNVLALAPEITDAPQNISVVNEKDTTLTCRVFGAPKPLVKWIRGGTELTGGRYKIKPNGDLTIMKVNFLDAGDYTCHAVNKFGNDDRHGSLVVKERTRITDAPEDYEVAAGTTATFRCNAVTDPSLKMTISWLHKEEPIDFDAQPRFVLSTDYSLTITKAHELDSGMYTCVASTDLDSESASATLIVQDVPNPPSLKGIKCDELEAKIAWESKGDNRAPIVRYTIQYNTSFTPDSWDIAAEKVPRSESSYTVPLSPWSNYTFRVIAWNKIGQSLPSSHSSVCSTQPDVPAKNPDNVEGRGDQPDNMVIMWTPMPEIDHNAPRFQYRIMWRRAIEGADWQSKDISDWTVDRITVPNLPTYQPYKIKVLAINEKGQANVAAQEVTGYSGEDSPLQAPRDFNVTLIDSTSALLHWEKVTNDSVRGEFKGYKIQTWTDKEGMENMREIHVSSDNSRALINKFVPYSKNFVRIMAYNGRFNGPPSEILSFNTPEGIPEAVPSLEAHPLGSSALLLKWQKPLRTNGVLTGFKIYYQDVKGTQVGTIAQRKPITDPKQYHAKLAGLKPDTKYRITIKATTQAGEGIGNFIETSTLPPVAKKPDVPEFRWKNEASDNGLSNIRVHWLPNVEGYSGSHFQVMYKLRGEPIFEISEPQLDEDYIIVRGLKPGETYEMQVVAVDGDHHTESKIQEVETYSDGPIITQKETVATAGWFIGMMLAIAVLLLVLIIVCIIKRNRGGKYAVHEREVAHGRSDYPEEGFHEYTQPLDGRGRGSLSSDAKGLGESDTDSMAEYGEGDAAGMTEDGSFIGQYSSLQEQKRQKKLKEEQDRAAATETRRFTEDGSFIGQYVPGSKPRAGKAADQPSPSALATYV</sequence>
<dbReference type="InterPro" id="IPR036116">
    <property type="entry name" value="FN3_sf"/>
</dbReference>
<keyword evidence="9" id="KW-1015">Disulfide bond</keyword>
<dbReference type="InterPro" id="IPR036179">
    <property type="entry name" value="Ig-like_dom_sf"/>
</dbReference>
<organism evidence="17 18">
    <name type="scientific">Cloeon dipterum</name>
    <dbReference type="NCBI Taxonomy" id="197152"/>
    <lineage>
        <taxon>Eukaryota</taxon>
        <taxon>Metazoa</taxon>
        <taxon>Ecdysozoa</taxon>
        <taxon>Arthropoda</taxon>
        <taxon>Hexapoda</taxon>
        <taxon>Insecta</taxon>
        <taxon>Pterygota</taxon>
        <taxon>Palaeoptera</taxon>
        <taxon>Ephemeroptera</taxon>
        <taxon>Pisciforma</taxon>
        <taxon>Baetidae</taxon>
        <taxon>Cloeon</taxon>
    </lineage>
</organism>
<dbReference type="PROSITE" id="PS50835">
    <property type="entry name" value="IG_LIKE"/>
    <property type="match status" value="6"/>
</dbReference>
<dbReference type="InterPro" id="IPR013783">
    <property type="entry name" value="Ig-like_fold"/>
</dbReference>
<dbReference type="Pfam" id="PF00041">
    <property type="entry name" value="fn3"/>
    <property type="match status" value="4"/>
</dbReference>
<gene>
    <name evidence="17" type="ORF">CLODIP_2_CD11367</name>
</gene>
<evidence type="ECO:0000256" key="14">
    <source>
        <dbReference type="SAM" id="SignalP"/>
    </source>
</evidence>
<dbReference type="InterPro" id="IPR013098">
    <property type="entry name" value="Ig_I-set"/>
</dbReference>
<evidence type="ECO:0000256" key="8">
    <source>
        <dbReference type="ARBA" id="ARBA00023136"/>
    </source>
</evidence>
<dbReference type="GO" id="GO:0007411">
    <property type="term" value="P:axon guidance"/>
    <property type="evidence" value="ECO:0007669"/>
    <property type="project" value="TreeGrafter"/>
</dbReference>
<dbReference type="PANTHER" id="PTHR44170:SF6">
    <property type="entry name" value="CONTACTIN"/>
    <property type="match status" value="1"/>
</dbReference>
<evidence type="ECO:0000256" key="12">
    <source>
        <dbReference type="SAM" id="MobiDB-lite"/>
    </source>
</evidence>
<dbReference type="InterPro" id="IPR003961">
    <property type="entry name" value="FN3_dom"/>
</dbReference>
<accession>A0A8S1BZJ6</accession>
<keyword evidence="4 14" id="KW-0732">Signal</keyword>
<dbReference type="FunFam" id="2.60.40.10:FF:000238">
    <property type="entry name" value="Neuronal cell adhesion molecule"/>
    <property type="match status" value="1"/>
</dbReference>
<dbReference type="SUPFAM" id="SSF48726">
    <property type="entry name" value="Immunoglobulin"/>
    <property type="match status" value="6"/>
</dbReference>
<keyword evidence="10" id="KW-0325">Glycoprotein</keyword>
<dbReference type="FunFam" id="2.60.40.10:FF:001928">
    <property type="entry name" value="neuroglian isoform X2"/>
    <property type="match status" value="1"/>
</dbReference>
<evidence type="ECO:0000256" key="6">
    <source>
        <dbReference type="ARBA" id="ARBA00022889"/>
    </source>
</evidence>
<dbReference type="SMART" id="SM00408">
    <property type="entry name" value="IGc2"/>
    <property type="match status" value="6"/>
</dbReference>
<dbReference type="GO" id="GO:0005886">
    <property type="term" value="C:plasma membrane"/>
    <property type="evidence" value="ECO:0007669"/>
    <property type="project" value="UniProtKB-SubCell"/>
</dbReference>
<keyword evidence="6" id="KW-0130">Cell adhesion</keyword>
<reference evidence="17 18" key="1">
    <citation type="submission" date="2020-04" db="EMBL/GenBank/DDBJ databases">
        <authorList>
            <person name="Alioto T."/>
            <person name="Alioto T."/>
            <person name="Gomez Garrido J."/>
        </authorList>
    </citation>
    <scope>NUCLEOTIDE SEQUENCE [LARGE SCALE GENOMIC DNA]</scope>
</reference>
<dbReference type="Gene3D" id="2.60.40.10">
    <property type="entry name" value="Immunoglobulins"/>
    <property type="match status" value="11"/>
</dbReference>
<feature type="domain" description="Ig-like" evidence="15">
    <location>
        <begin position="24"/>
        <end position="128"/>
    </location>
</feature>
<feature type="domain" description="Fibronectin type-III" evidence="16">
    <location>
        <begin position="711"/>
        <end position="808"/>
    </location>
</feature>
<evidence type="ECO:0000256" key="10">
    <source>
        <dbReference type="ARBA" id="ARBA00023180"/>
    </source>
</evidence>
<feature type="transmembrane region" description="Helical" evidence="13">
    <location>
        <begin position="1122"/>
        <end position="1145"/>
    </location>
</feature>
<dbReference type="SMART" id="SM00060">
    <property type="entry name" value="FN3"/>
    <property type="match status" value="5"/>
</dbReference>
<dbReference type="Pfam" id="PF13882">
    <property type="entry name" value="Bravo_FIGEY"/>
    <property type="match status" value="1"/>
</dbReference>
<evidence type="ECO:0000313" key="17">
    <source>
        <dbReference type="EMBL" id="CAB3361217.1"/>
    </source>
</evidence>
<keyword evidence="18" id="KW-1185">Reference proteome</keyword>
<dbReference type="Proteomes" id="UP000494165">
    <property type="component" value="Unassembled WGS sequence"/>
</dbReference>
<dbReference type="GO" id="GO:0007420">
    <property type="term" value="P:brain development"/>
    <property type="evidence" value="ECO:0007669"/>
    <property type="project" value="TreeGrafter"/>
</dbReference>
<dbReference type="OrthoDB" id="6244967at2759"/>
<dbReference type="InterPro" id="IPR007110">
    <property type="entry name" value="Ig-like_dom"/>
</dbReference>
<proteinExistence type="predicted"/>
<dbReference type="InterPro" id="IPR003599">
    <property type="entry name" value="Ig_sub"/>
</dbReference>
<keyword evidence="8 13" id="KW-0472">Membrane</keyword>
<evidence type="ECO:0000256" key="2">
    <source>
        <dbReference type="ARBA" id="ARBA00022475"/>
    </source>
</evidence>
<feature type="domain" description="Fibronectin type-III" evidence="16">
    <location>
        <begin position="913"/>
        <end position="1015"/>
    </location>
</feature>
<feature type="domain" description="Ig-like" evidence="15">
    <location>
        <begin position="242"/>
        <end position="329"/>
    </location>
</feature>
<evidence type="ECO:0000259" key="15">
    <source>
        <dbReference type="PROSITE" id="PS50835"/>
    </source>
</evidence>
<comment type="caution">
    <text evidence="17">The sequence shown here is derived from an EMBL/GenBank/DDBJ whole genome shotgun (WGS) entry which is preliminary data.</text>
</comment>
<evidence type="ECO:0000256" key="13">
    <source>
        <dbReference type="SAM" id="Phobius"/>
    </source>
</evidence>
<dbReference type="GO" id="GO:0030424">
    <property type="term" value="C:axon"/>
    <property type="evidence" value="ECO:0007669"/>
    <property type="project" value="UniProtKB-ARBA"/>
</dbReference>
<name>A0A8S1BZJ6_9INSE</name>
<dbReference type="SMART" id="SM00409">
    <property type="entry name" value="IG"/>
    <property type="match status" value="6"/>
</dbReference>
<dbReference type="GO" id="GO:0098632">
    <property type="term" value="F:cell-cell adhesion mediator activity"/>
    <property type="evidence" value="ECO:0007669"/>
    <property type="project" value="TreeGrafter"/>
</dbReference>
<evidence type="ECO:0000256" key="9">
    <source>
        <dbReference type="ARBA" id="ARBA00023157"/>
    </source>
</evidence>
<protein>
    <recommendedName>
        <fullName evidence="19">Neuroglian</fullName>
    </recommendedName>
</protein>
<feature type="domain" description="Fibronectin type-III" evidence="16">
    <location>
        <begin position="1016"/>
        <end position="1109"/>
    </location>
</feature>
<dbReference type="FunFam" id="2.60.40.10:FF:000032">
    <property type="entry name" value="palladin isoform X1"/>
    <property type="match status" value="2"/>
</dbReference>
<dbReference type="InterPro" id="IPR003598">
    <property type="entry name" value="Ig_sub2"/>
</dbReference>